<evidence type="ECO:0000313" key="1">
    <source>
        <dbReference type="EMBL" id="TDV43155.1"/>
    </source>
</evidence>
<protein>
    <submittedName>
        <fullName evidence="1">Uncharacterized protein DUF1905</fullName>
    </submittedName>
</protein>
<dbReference type="OrthoDB" id="2604865at2"/>
<dbReference type="EMBL" id="SOCP01000016">
    <property type="protein sequence ID" value="TDV43155.1"/>
    <property type="molecule type" value="Genomic_DNA"/>
</dbReference>
<comment type="caution">
    <text evidence="1">The sequence shown here is derived from an EMBL/GenBank/DDBJ whole genome shotgun (WGS) entry which is preliminary data.</text>
</comment>
<dbReference type="InterPro" id="IPR015018">
    <property type="entry name" value="DUF1905"/>
</dbReference>
<dbReference type="SUPFAM" id="SSF141694">
    <property type="entry name" value="AF2212/PG0164-like"/>
    <property type="match status" value="1"/>
</dbReference>
<gene>
    <name evidence="1" type="ORF">CLV71_11689</name>
</gene>
<sequence>MRFRAKVELGGKSATGIEVPAEVVAALESGNRPKVTVTIGGHTYRSTVATRDGRFMLPLSAQNRERAKVSAGDEVEVTVEPDNAVREVDVPADLGAALDADPAARAFFDRLSYSAKRWHVLNVEGARTPGTRARRIEKSVAMLRASRAR</sequence>
<dbReference type="Gene3D" id="2.40.30.100">
    <property type="entry name" value="AF2212/PG0164-like"/>
    <property type="match status" value="1"/>
</dbReference>
<evidence type="ECO:0000313" key="2">
    <source>
        <dbReference type="Proteomes" id="UP000294927"/>
    </source>
</evidence>
<keyword evidence="2" id="KW-1185">Reference proteome</keyword>
<name>A0A4R7V5C9_9PSEU</name>
<dbReference type="Proteomes" id="UP000294927">
    <property type="component" value="Unassembled WGS sequence"/>
</dbReference>
<dbReference type="InterPro" id="IPR037079">
    <property type="entry name" value="AF2212/PG0164-like_sf"/>
</dbReference>
<accession>A0A4R7V5C9</accession>
<proteinExistence type="predicted"/>
<dbReference type="Pfam" id="PF13376">
    <property type="entry name" value="OmdA"/>
    <property type="match status" value="1"/>
</dbReference>
<dbReference type="Pfam" id="PF08922">
    <property type="entry name" value="DUF1905"/>
    <property type="match status" value="1"/>
</dbReference>
<dbReference type="AlphaFoldDB" id="A0A4R7V5C9"/>
<reference evidence="1 2" key="1">
    <citation type="submission" date="2019-03" db="EMBL/GenBank/DDBJ databases">
        <title>Genomic Encyclopedia of Archaeal and Bacterial Type Strains, Phase II (KMG-II): from individual species to whole genera.</title>
        <authorList>
            <person name="Goeker M."/>
        </authorList>
    </citation>
    <scope>NUCLEOTIDE SEQUENCE [LARGE SCALE GENOMIC DNA]</scope>
    <source>
        <strain evidence="1 2">DSM 45499</strain>
    </source>
</reference>
<organism evidence="1 2">
    <name type="scientific">Actinophytocola oryzae</name>
    <dbReference type="NCBI Taxonomy" id="502181"/>
    <lineage>
        <taxon>Bacteria</taxon>
        <taxon>Bacillati</taxon>
        <taxon>Actinomycetota</taxon>
        <taxon>Actinomycetes</taxon>
        <taxon>Pseudonocardiales</taxon>
        <taxon>Pseudonocardiaceae</taxon>
    </lineage>
</organism>
<dbReference type="RefSeq" id="WP_133907060.1">
    <property type="nucleotide sequence ID" value="NZ_SOCP01000016.1"/>
</dbReference>